<reference evidence="2 3" key="1">
    <citation type="submission" date="2019-07" db="EMBL/GenBank/DDBJ databases">
        <authorList>
            <person name="Zhao L.H."/>
        </authorList>
    </citation>
    <scope>NUCLEOTIDE SEQUENCE [LARGE SCALE GENOMIC DNA]</scope>
    <source>
        <strain evidence="2 3">Co35</strain>
    </source>
</reference>
<dbReference type="Gene3D" id="3.30.1540.10">
    <property type="entry name" value="formyl-coa transferase, domain 3"/>
    <property type="match status" value="1"/>
</dbReference>
<protein>
    <submittedName>
        <fullName evidence="2">CoA transferase</fullName>
    </submittedName>
</protein>
<keyword evidence="1 2" id="KW-0808">Transferase</keyword>
<proteinExistence type="predicted"/>
<name>A0A554S7H8_9ACTN</name>
<evidence type="ECO:0000256" key="1">
    <source>
        <dbReference type="ARBA" id="ARBA00022679"/>
    </source>
</evidence>
<dbReference type="Gene3D" id="3.40.50.10540">
    <property type="entry name" value="Crotonobetainyl-coa:carnitine coa-transferase, domain 1"/>
    <property type="match status" value="1"/>
</dbReference>
<dbReference type="PANTHER" id="PTHR48207">
    <property type="entry name" value="SUCCINATE--HYDROXYMETHYLGLUTARATE COA-TRANSFERASE"/>
    <property type="match status" value="1"/>
</dbReference>
<gene>
    <name evidence="2" type="ORF">FNM00_11745</name>
</gene>
<dbReference type="InterPro" id="IPR044855">
    <property type="entry name" value="CoA-Trfase_III_dom3_sf"/>
</dbReference>
<keyword evidence="3" id="KW-1185">Reference proteome</keyword>
<dbReference type="Pfam" id="PF02515">
    <property type="entry name" value="CoA_transf_3"/>
    <property type="match status" value="1"/>
</dbReference>
<dbReference type="GO" id="GO:0008410">
    <property type="term" value="F:CoA-transferase activity"/>
    <property type="evidence" value="ECO:0007669"/>
    <property type="project" value="TreeGrafter"/>
</dbReference>
<sequence>MNQITPETASAPAPLTGITVLELGAFMAAPFGAMQLADLGADVIKIEPPVTGEPVRSTGDRIEGHSAAFMMLNRNKRSVAVDLKSEDGKRVLRELIEHADVLIENFRPGALTRLGFGYDEVRRWNPALVYVSGSGWGQDGPLAAKPGLDIMAQARGGLMSVTGTNDGEIVKIGVPVCDLVCGLYIALATMAALKARDVTGEGQFVDTCLYEAGVSLTIWEAARFFTSGEAGTPSGTAHQASAPYQAFRTADGWVTLGAVTPKTWKGACDVFGLERLVDDPRFADAATRYVHREELATIIEDLTRGRTTDDLVDALDDAGVPCAPILRTDQVYREEHLNQRGFFWDAAHPQIGAVRQIGSPMRLSSTPTVRRNAGPVLGADTRDVLAAAGFTTDDIDRMVAEGVVGASTDF</sequence>
<dbReference type="Proteomes" id="UP000316988">
    <property type="component" value="Unassembled WGS sequence"/>
</dbReference>
<comment type="caution">
    <text evidence="2">The sequence shown here is derived from an EMBL/GenBank/DDBJ whole genome shotgun (WGS) entry which is preliminary data.</text>
</comment>
<dbReference type="OrthoDB" id="3561197at2"/>
<evidence type="ECO:0000313" key="3">
    <source>
        <dbReference type="Proteomes" id="UP000316988"/>
    </source>
</evidence>
<dbReference type="AlphaFoldDB" id="A0A554S7H8"/>
<dbReference type="InterPro" id="IPR003673">
    <property type="entry name" value="CoA-Trfase_fam_III"/>
</dbReference>
<accession>A0A554S7H8</accession>
<dbReference type="EMBL" id="VLNT01000009">
    <property type="protein sequence ID" value="TSD62304.1"/>
    <property type="molecule type" value="Genomic_DNA"/>
</dbReference>
<dbReference type="PANTHER" id="PTHR48207:SF4">
    <property type="entry name" value="BLL6097 PROTEIN"/>
    <property type="match status" value="1"/>
</dbReference>
<organism evidence="2 3">
    <name type="scientific">Aeromicrobium piscarium</name>
    <dbReference type="NCBI Taxonomy" id="2590901"/>
    <lineage>
        <taxon>Bacteria</taxon>
        <taxon>Bacillati</taxon>
        <taxon>Actinomycetota</taxon>
        <taxon>Actinomycetes</taxon>
        <taxon>Propionibacteriales</taxon>
        <taxon>Nocardioidaceae</taxon>
        <taxon>Aeromicrobium</taxon>
    </lineage>
</organism>
<dbReference type="SUPFAM" id="SSF89796">
    <property type="entry name" value="CoA-transferase family III (CaiB/BaiF)"/>
    <property type="match status" value="1"/>
</dbReference>
<dbReference type="RefSeq" id="WP_143913738.1">
    <property type="nucleotide sequence ID" value="NZ_VLNT01000009.1"/>
</dbReference>
<dbReference type="InterPro" id="IPR050483">
    <property type="entry name" value="CoA-transferase_III_domain"/>
</dbReference>
<dbReference type="InterPro" id="IPR023606">
    <property type="entry name" value="CoA-Trfase_III_dom_1_sf"/>
</dbReference>
<evidence type="ECO:0000313" key="2">
    <source>
        <dbReference type="EMBL" id="TSD62304.1"/>
    </source>
</evidence>